<dbReference type="Gene3D" id="3.60.10.10">
    <property type="entry name" value="Endonuclease/exonuclease/phosphatase"/>
    <property type="match status" value="1"/>
</dbReference>
<evidence type="ECO:0008006" key="2">
    <source>
        <dbReference type="Google" id="ProtNLM"/>
    </source>
</evidence>
<reference evidence="1" key="1">
    <citation type="submission" date="2015-07" db="EMBL/GenBank/DDBJ databases">
        <title>MeaNS - Measles Nucleotide Surveillance Program.</title>
        <authorList>
            <person name="Tran T."/>
            <person name="Druce J."/>
        </authorList>
    </citation>
    <scope>NUCLEOTIDE SEQUENCE</scope>
    <source>
        <strain evidence="1">UCB-OBI-ISO-001</strain>
        <tissue evidence="1">Gonad</tissue>
    </source>
</reference>
<dbReference type="InterPro" id="IPR027124">
    <property type="entry name" value="Swc5/CFDP1/2"/>
</dbReference>
<sequence length="163" mass="19132">MACVGFEGVHGGNRIWERNVEGRMLLEFCDEKELCVANSWFSKTEKRKVTFSVGGNESEIDFMLVGRKNRKYLRDVKTISRELQHRLVVADLDKRKVKKCMRKGMVERRKMWKMKEEETRASFEERVGELVSIDALDSWKSFKEAILKACDEVCGMEKKSRRD</sequence>
<dbReference type="PANTHER" id="PTHR23227:SF67">
    <property type="entry name" value="CRANIOFACIAL DEVELOPMENT PROTEIN 2-LIKE"/>
    <property type="match status" value="1"/>
</dbReference>
<evidence type="ECO:0000313" key="1">
    <source>
        <dbReference type="EMBL" id="KOF72367.1"/>
    </source>
</evidence>
<protein>
    <recommendedName>
        <fullName evidence="2">Endonuclease/exonuclease/phosphatase domain-containing protein</fullName>
    </recommendedName>
</protein>
<dbReference type="InterPro" id="IPR036691">
    <property type="entry name" value="Endo/exonu/phosph_ase_sf"/>
</dbReference>
<dbReference type="EMBL" id="KQ423690">
    <property type="protein sequence ID" value="KOF72367.1"/>
    <property type="molecule type" value="Genomic_DNA"/>
</dbReference>
<proteinExistence type="predicted"/>
<gene>
    <name evidence="1" type="ORF">OCBIM_22039527mg</name>
</gene>
<organism evidence="1">
    <name type="scientific">Octopus bimaculoides</name>
    <name type="common">California two-spotted octopus</name>
    <dbReference type="NCBI Taxonomy" id="37653"/>
    <lineage>
        <taxon>Eukaryota</taxon>
        <taxon>Metazoa</taxon>
        <taxon>Spiralia</taxon>
        <taxon>Lophotrochozoa</taxon>
        <taxon>Mollusca</taxon>
        <taxon>Cephalopoda</taxon>
        <taxon>Coleoidea</taxon>
        <taxon>Octopodiformes</taxon>
        <taxon>Octopoda</taxon>
        <taxon>Incirrata</taxon>
        <taxon>Octopodidae</taxon>
        <taxon>Octopus</taxon>
    </lineage>
</organism>
<dbReference type="PANTHER" id="PTHR23227">
    <property type="entry name" value="BUCENTAUR RELATED"/>
    <property type="match status" value="1"/>
</dbReference>
<accession>A0A0L8G5Q4</accession>
<dbReference type="AlphaFoldDB" id="A0A0L8G5Q4"/>
<name>A0A0L8G5Q4_OCTBM</name>